<name>A0A9D5H8U6_9LILI</name>
<gene>
    <name evidence="1" type="ORF">J5N97_024526</name>
</gene>
<dbReference type="Proteomes" id="UP001085076">
    <property type="component" value="Miscellaneous, Linkage group lg07"/>
</dbReference>
<keyword evidence="2" id="KW-1185">Reference proteome</keyword>
<evidence type="ECO:0000313" key="1">
    <source>
        <dbReference type="EMBL" id="KAJ0967609.1"/>
    </source>
</evidence>
<accession>A0A9D5H8U6</accession>
<protein>
    <submittedName>
        <fullName evidence="1">Uncharacterized protein</fullName>
    </submittedName>
</protein>
<dbReference type="EMBL" id="JAGGNH010000007">
    <property type="protein sequence ID" value="KAJ0967609.1"/>
    <property type="molecule type" value="Genomic_DNA"/>
</dbReference>
<reference evidence="1" key="1">
    <citation type="submission" date="2021-03" db="EMBL/GenBank/DDBJ databases">
        <authorList>
            <person name="Li Z."/>
            <person name="Yang C."/>
        </authorList>
    </citation>
    <scope>NUCLEOTIDE SEQUENCE</scope>
    <source>
        <strain evidence="1">Dzin_1.0</strain>
        <tissue evidence="1">Leaf</tissue>
    </source>
</reference>
<reference evidence="1" key="2">
    <citation type="journal article" date="2022" name="Hortic Res">
        <title>The genome of Dioscorea zingiberensis sheds light on the biosynthesis, origin and evolution of the medicinally important diosgenin saponins.</title>
        <authorList>
            <person name="Li Y."/>
            <person name="Tan C."/>
            <person name="Li Z."/>
            <person name="Guo J."/>
            <person name="Li S."/>
            <person name="Chen X."/>
            <person name="Wang C."/>
            <person name="Dai X."/>
            <person name="Yang H."/>
            <person name="Song W."/>
            <person name="Hou L."/>
            <person name="Xu J."/>
            <person name="Tong Z."/>
            <person name="Xu A."/>
            <person name="Yuan X."/>
            <person name="Wang W."/>
            <person name="Yang Q."/>
            <person name="Chen L."/>
            <person name="Sun Z."/>
            <person name="Wang K."/>
            <person name="Pan B."/>
            <person name="Chen J."/>
            <person name="Bao Y."/>
            <person name="Liu F."/>
            <person name="Qi X."/>
            <person name="Gang D.R."/>
            <person name="Wen J."/>
            <person name="Li J."/>
        </authorList>
    </citation>
    <scope>NUCLEOTIDE SEQUENCE</scope>
    <source>
        <strain evidence="1">Dzin_1.0</strain>
    </source>
</reference>
<comment type="caution">
    <text evidence="1">The sequence shown here is derived from an EMBL/GenBank/DDBJ whole genome shotgun (WGS) entry which is preliminary data.</text>
</comment>
<organism evidence="1 2">
    <name type="scientific">Dioscorea zingiberensis</name>
    <dbReference type="NCBI Taxonomy" id="325984"/>
    <lineage>
        <taxon>Eukaryota</taxon>
        <taxon>Viridiplantae</taxon>
        <taxon>Streptophyta</taxon>
        <taxon>Embryophyta</taxon>
        <taxon>Tracheophyta</taxon>
        <taxon>Spermatophyta</taxon>
        <taxon>Magnoliopsida</taxon>
        <taxon>Liliopsida</taxon>
        <taxon>Dioscoreales</taxon>
        <taxon>Dioscoreaceae</taxon>
        <taxon>Dioscorea</taxon>
    </lineage>
</organism>
<proteinExistence type="predicted"/>
<evidence type="ECO:0000313" key="2">
    <source>
        <dbReference type="Proteomes" id="UP001085076"/>
    </source>
</evidence>
<dbReference type="AlphaFoldDB" id="A0A9D5H8U6"/>
<sequence length="101" mass="11472">MDRVRVVSALPFHLDMCSLSTLFFGDKCGRATLEVCFRHTSNSQLLLVRGSGLLKHFLFLERIELMSACSFSSYSILYAPSCSEQLSSREDDVELTFCIFF</sequence>